<organism evidence="1 2">
    <name type="scientific">Malus domestica</name>
    <name type="common">Apple</name>
    <name type="synonym">Pyrus malus</name>
    <dbReference type="NCBI Taxonomy" id="3750"/>
    <lineage>
        <taxon>Eukaryota</taxon>
        <taxon>Viridiplantae</taxon>
        <taxon>Streptophyta</taxon>
        <taxon>Embryophyta</taxon>
        <taxon>Tracheophyta</taxon>
        <taxon>Spermatophyta</taxon>
        <taxon>Magnoliopsida</taxon>
        <taxon>eudicotyledons</taxon>
        <taxon>Gunneridae</taxon>
        <taxon>Pentapetalae</taxon>
        <taxon>rosids</taxon>
        <taxon>fabids</taxon>
        <taxon>Rosales</taxon>
        <taxon>Rosaceae</taxon>
        <taxon>Amygdaloideae</taxon>
        <taxon>Maleae</taxon>
        <taxon>Malus</taxon>
    </lineage>
</organism>
<evidence type="ECO:0008006" key="3">
    <source>
        <dbReference type="Google" id="ProtNLM"/>
    </source>
</evidence>
<dbReference type="PANTHER" id="PTHR33223:SF11">
    <property type="entry name" value="ELEMENT PROTEIN, PUTATIVE-RELATED"/>
    <property type="match status" value="1"/>
</dbReference>
<comment type="caution">
    <text evidence="1">The sequence shown here is derived from an EMBL/GenBank/DDBJ whole genome shotgun (WGS) entry which is preliminary data.</text>
</comment>
<name>A0A498J5A6_MALDO</name>
<dbReference type="PANTHER" id="PTHR33223">
    <property type="entry name" value="CCHC-TYPE DOMAIN-CONTAINING PROTEIN"/>
    <property type="match status" value="1"/>
</dbReference>
<protein>
    <recommendedName>
        <fullName evidence="3">Retrotransposon gag domain-containing protein</fullName>
    </recommendedName>
</protein>
<sequence length="156" mass="18423">MHDCHSRSLELLPYDSEIERTFQHLRREQTKQELRDEMALPNSNENQTLMEYSTLTVKTSPSCNFRLQIAANNLELKPSFLQMMPSFYGLSTEDPNLHVNEFLEICDTLKIHNVMEDAIRLRLFPFSLKDKAKTWLENFCKNSSLLPRFQDCYVEE</sequence>
<keyword evidence="2" id="KW-1185">Reference proteome</keyword>
<dbReference type="Proteomes" id="UP000290289">
    <property type="component" value="Chromosome 8"/>
</dbReference>
<dbReference type="AlphaFoldDB" id="A0A498J5A6"/>
<evidence type="ECO:0000313" key="2">
    <source>
        <dbReference type="Proteomes" id="UP000290289"/>
    </source>
</evidence>
<dbReference type="EMBL" id="RDQH01000334">
    <property type="protein sequence ID" value="RXH90959.1"/>
    <property type="molecule type" value="Genomic_DNA"/>
</dbReference>
<reference evidence="1 2" key="1">
    <citation type="submission" date="2018-10" db="EMBL/GenBank/DDBJ databases">
        <title>A high-quality apple genome assembly.</title>
        <authorList>
            <person name="Hu J."/>
        </authorList>
    </citation>
    <scope>NUCLEOTIDE SEQUENCE [LARGE SCALE GENOMIC DNA]</scope>
    <source>
        <strain evidence="2">cv. HFTH1</strain>
        <tissue evidence="1">Young leaf</tissue>
    </source>
</reference>
<proteinExistence type="predicted"/>
<gene>
    <name evidence="1" type="ORF">DVH24_006904</name>
</gene>
<evidence type="ECO:0000313" key="1">
    <source>
        <dbReference type="EMBL" id="RXH90959.1"/>
    </source>
</evidence>
<accession>A0A498J5A6</accession>